<evidence type="ECO:0000313" key="1">
    <source>
        <dbReference type="EMBL" id="HJF33625.1"/>
    </source>
</evidence>
<dbReference type="Proteomes" id="UP000698173">
    <property type="component" value="Unassembled WGS sequence"/>
</dbReference>
<dbReference type="Gene3D" id="3.40.630.30">
    <property type="match status" value="1"/>
</dbReference>
<sequence length="227" mass="25895">MDVLYSGSLKEGHPFYIRRLYLEDLEAILHVQKEILHVLDNPSSLSSLSKKEYEYILTGGGKMVGVFADGWLVAFRALLVPGADEEHLGSDVGLDSTELGSVIYQEISNVSPRYRGHRLQKIMAEVLMEQLRKEDYKYVCATVAPFNIASLKDKFAQQMEIAALKKKYGGLLRYVFVKQLHREGEEWKEEQFIPMQDTKSQQDLLEDGWRGTDISGGPDGWLVRYCK</sequence>
<evidence type="ECO:0000313" key="2">
    <source>
        <dbReference type="Proteomes" id="UP000698173"/>
    </source>
</evidence>
<dbReference type="AlphaFoldDB" id="A0A921KEC8"/>
<dbReference type="EMBL" id="DYWT01000273">
    <property type="protein sequence ID" value="HJF33625.1"/>
    <property type="molecule type" value="Genomic_DNA"/>
</dbReference>
<organism evidence="1 2">
    <name type="scientific">Sporosarcina psychrophila</name>
    <name type="common">Bacillus psychrophilus</name>
    <dbReference type="NCBI Taxonomy" id="1476"/>
    <lineage>
        <taxon>Bacteria</taxon>
        <taxon>Bacillati</taxon>
        <taxon>Bacillota</taxon>
        <taxon>Bacilli</taxon>
        <taxon>Bacillales</taxon>
        <taxon>Caryophanaceae</taxon>
        <taxon>Sporosarcina</taxon>
    </lineage>
</organism>
<comment type="caution">
    <text evidence="1">The sequence shown here is derived from an EMBL/GenBank/DDBJ whole genome shotgun (WGS) entry which is preliminary data.</text>
</comment>
<reference evidence="1" key="1">
    <citation type="journal article" date="2021" name="PeerJ">
        <title>Extensive microbial diversity within the chicken gut microbiome revealed by metagenomics and culture.</title>
        <authorList>
            <person name="Gilroy R."/>
            <person name="Ravi A."/>
            <person name="Getino M."/>
            <person name="Pursley I."/>
            <person name="Horton D.L."/>
            <person name="Alikhan N.F."/>
            <person name="Baker D."/>
            <person name="Gharbi K."/>
            <person name="Hall N."/>
            <person name="Watson M."/>
            <person name="Adriaenssens E.M."/>
            <person name="Foster-Nyarko E."/>
            <person name="Jarju S."/>
            <person name="Secka A."/>
            <person name="Antonio M."/>
            <person name="Oren A."/>
            <person name="Chaudhuri R.R."/>
            <person name="La Ragione R."/>
            <person name="Hildebrand F."/>
            <person name="Pallen M.J."/>
        </authorList>
    </citation>
    <scope>NUCLEOTIDE SEQUENCE</scope>
    <source>
        <strain evidence="1">CHK171-7178</strain>
    </source>
</reference>
<protein>
    <submittedName>
        <fullName evidence="1">GNAT family N-acetyltransferase</fullName>
    </submittedName>
</protein>
<proteinExistence type="predicted"/>
<dbReference type="SUPFAM" id="SSF55729">
    <property type="entry name" value="Acyl-CoA N-acyltransferases (Nat)"/>
    <property type="match status" value="1"/>
</dbReference>
<gene>
    <name evidence="1" type="ORF">K8V56_17820</name>
</gene>
<dbReference type="InterPro" id="IPR016181">
    <property type="entry name" value="Acyl_CoA_acyltransferase"/>
</dbReference>
<accession>A0A921KEC8</accession>
<reference evidence="1" key="2">
    <citation type="submission" date="2021-09" db="EMBL/GenBank/DDBJ databases">
        <authorList>
            <person name="Gilroy R."/>
        </authorList>
    </citation>
    <scope>NUCLEOTIDE SEQUENCE</scope>
    <source>
        <strain evidence="1">CHK171-7178</strain>
    </source>
</reference>
<name>A0A921KEC8_SPOPS</name>